<sequence>MKTLLLGFAFLIALTGFVWSRYHNKSHLQFSFPLRANKALFIEQYSAGLANNLTAEYLTDSTHFRKYLGTLDDESEIISVVVQGDQIVVDRNSNYRNSEMHEPSKIRETVYSLRALQEAHEFE</sequence>
<reference evidence="1 2" key="1">
    <citation type="journal article" date="2018" name="Arch. Microbiol.">
        <title>Hymenobacter segetis sp. nov., isolated from soil.</title>
        <authorList>
            <person name="Ten L.N."/>
            <person name="Lim S.J."/>
            <person name="Kim B.O."/>
            <person name="Kang I.K."/>
            <person name="Jung H.Y."/>
        </authorList>
    </citation>
    <scope>NUCLEOTIDE SEQUENCE [LARGE SCALE GENOMIC DNA]</scope>
    <source>
        <strain evidence="1 2">S7-3-11</strain>
    </source>
</reference>
<comment type="caution">
    <text evidence="1">The sequence shown here is derived from an EMBL/GenBank/DDBJ whole genome shotgun (WGS) entry which is preliminary data.</text>
</comment>
<proteinExistence type="predicted"/>
<name>A0ABU9LYJ2_9BACT</name>
<protein>
    <recommendedName>
        <fullName evidence="3">DUF4230 domain-containing protein</fullName>
    </recommendedName>
</protein>
<dbReference type="RefSeq" id="WP_342298061.1">
    <property type="nucleotide sequence ID" value="NZ_JBCEVZ010000022.1"/>
</dbReference>
<evidence type="ECO:0000313" key="1">
    <source>
        <dbReference type="EMBL" id="MEL5994728.1"/>
    </source>
</evidence>
<organism evidence="1 2">
    <name type="scientific">Hymenobacter segetis</name>
    <dbReference type="NCBI Taxonomy" id="2025509"/>
    <lineage>
        <taxon>Bacteria</taxon>
        <taxon>Pseudomonadati</taxon>
        <taxon>Bacteroidota</taxon>
        <taxon>Cytophagia</taxon>
        <taxon>Cytophagales</taxon>
        <taxon>Hymenobacteraceae</taxon>
        <taxon>Hymenobacter</taxon>
    </lineage>
</organism>
<keyword evidence="2" id="KW-1185">Reference proteome</keyword>
<accession>A0ABU9LYJ2</accession>
<dbReference type="Proteomes" id="UP001479606">
    <property type="component" value="Unassembled WGS sequence"/>
</dbReference>
<evidence type="ECO:0000313" key="2">
    <source>
        <dbReference type="Proteomes" id="UP001479606"/>
    </source>
</evidence>
<dbReference type="EMBL" id="JBCEVZ010000022">
    <property type="protein sequence ID" value="MEL5994728.1"/>
    <property type="molecule type" value="Genomic_DNA"/>
</dbReference>
<evidence type="ECO:0008006" key="3">
    <source>
        <dbReference type="Google" id="ProtNLM"/>
    </source>
</evidence>
<gene>
    <name evidence="1" type="ORF">AAFH49_10965</name>
</gene>